<dbReference type="RefSeq" id="WP_014108933.1">
    <property type="nucleotide sequence ID" value="NC_016041.1"/>
</dbReference>
<feature type="compositionally biased region" description="Low complexity" evidence="1">
    <location>
        <begin position="46"/>
        <end position="56"/>
    </location>
</feature>
<dbReference type="AlphaFoldDB" id="G4QKJ3"/>
<dbReference type="EMBL" id="CP003060">
    <property type="protein sequence ID" value="AEP30059.1"/>
    <property type="molecule type" value="Genomic_DNA"/>
</dbReference>
<sequence>MNFMTKSILTACILCVTFVAGYLVGSNAQPTTSVLNSSETERNQHTTDSSLTTTTSAFNTKKSNAEQRASAPAPTDKSEGSIVSEEPLLVDNGDIIALFNDFLTYSTSNSDYKEYGKKIDDIRNILISSSADLALLLEYFEQVPIDSQASYMLVSIIMGLPQELSKPAMQRVMENALLKEGPENATNFLELVARTGVKSPSITSSLKDIAIFSEKDEETLRALDMLMPYELSNVENQQVRERLLAAINNSTNPDNPYYFSQLLRFSNTAQREQLALDAFHDESNTEMQSIIMDSIQAGTLDRSAALREILFSIAKQDQNELQHQAIYTLLYRFDLSQNEYNDITQGKNLNIENIIF</sequence>
<dbReference type="STRING" id="1085623.GNIT_1950"/>
<dbReference type="HOGENOM" id="CLU_777937_0_0_6"/>
<proteinExistence type="predicted"/>
<protein>
    <submittedName>
        <fullName evidence="3">Uncharacterized protein</fullName>
    </submittedName>
</protein>
<evidence type="ECO:0000313" key="4">
    <source>
        <dbReference type="Proteomes" id="UP000009282"/>
    </source>
</evidence>
<evidence type="ECO:0000313" key="3">
    <source>
        <dbReference type="EMBL" id="AEP30059.1"/>
    </source>
</evidence>
<dbReference type="KEGG" id="gni:GNIT_1950"/>
<gene>
    <name evidence="3" type="ordered locus">GNIT_1950</name>
</gene>
<dbReference type="OrthoDB" id="6321272at2"/>
<organism evidence="3 4">
    <name type="scientific">Glaciecola nitratireducens (strain JCM 12485 / KCTC 12276 / FR1064)</name>
    <dbReference type="NCBI Taxonomy" id="1085623"/>
    <lineage>
        <taxon>Bacteria</taxon>
        <taxon>Pseudomonadati</taxon>
        <taxon>Pseudomonadota</taxon>
        <taxon>Gammaproteobacteria</taxon>
        <taxon>Alteromonadales</taxon>
        <taxon>Alteromonadaceae</taxon>
        <taxon>Brumicola</taxon>
    </lineage>
</organism>
<evidence type="ECO:0000256" key="2">
    <source>
        <dbReference type="SAM" id="SignalP"/>
    </source>
</evidence>
<dbReference type="eggNOG" id="ENOG502ZGBS">
    <property type="taxonomic scope" value="Bacteria"/>
</dbReference>
<accession>G4QKJ3</accession>
<feature type="chain" id="PRO_5003467894" evidence="2">
    <location>
        <begin position="29"/>
        <end position="356"/>
    </location>
</feature>
<keyword evidence="4" id="KW-1185">Reference proteome</keyword>
<evidence type="ECO:0000256" key="1">
    <source>
        <dbReference type="SAM" id="MobiDB-lite"/>
    </source>
</evidence>
<feature type="region of interest" description="Disordered" evidence="1">
    <location>
        <begin position="31"/>
        <end position="81"/>
    </location>
</feature>
<name>G4QKJ3_GLANF</name>
<dbReference type="Proteomes" id="UP000009282">
    <property type="component" value="Chromosome"/>
</dbReference>
<reference evidence="3 4" key="1">
    <citation type="journal article" date="2011" name="J. Bacteriol.">
        <title>Complete genome sequence of seawater bacterium Glaciecola nitratireducens FR1064T.</title>
        <authorList>
            <person name="Bian F."/>
            <person name="Qin Q.L."/>
            <person name="Xie B.B."/>
            <person name="Shu Y.L."/>
            <person name="Zhang X.Y."/>
            <person name="Yu Y."/>
            <person name="Chen B."/>
            <person name="Chen X.L."/>
            <person name="Zhou B.C."/>
            <person name="Zhang Y.Z."/>
        </authorList>
    </citation>
    <scope>NUCLEOTIDE SEQUENCE [LARGE SCALE GENOMIC DNA]</scope>
    <source>
        <strain evidence="4">JCM 12485 / KCTC 12276 / FR1064</strain>
    </source>
</reference>
<feature type="signal peptide" evidence="2">
    <location>
        <begin position="1"/>
        <end position="28"/>
    </location>
</feature>
<keyword evidence="2" id="KW-0732">Signal</keyword>